<keyword evidence="6" id="KW-0732">Signal</keyword>
<dbReference type="GO" id="GO:0015288">
    <property type="term" value="F:porin activity"/>
    <property type="evidence" value="ECO:0007669"/>
    <property type="project" value="TreeGrafter"/>
</dbReference>
<evidence type="ECO:0000256" key="3">
    <source>
        <dbReference type="ARBA" id="ARBA00022692"/>
    </source>
</evidence>
<dbReference type="InterPro" id="IPR051906">
    <property type="entry name" value="TolC-like"/>
</dbReference>
<sequence length="413" mass="47270">MKKRIALICLALLCLVPKLMAQKIWTLKDCISYGRKRSFKAEENTILNAVYREDKKNIEGLYLPQFSAVLNPSYSRNQAGYLWLSGFGLEANTILYAGFRKKYELEKANMTAVKSEYNIASAQNDIELQVLYAYTDALSKREQFLVSVRFYHKALQLRYELSVKKIFKNTDKAFFEAMLQQDRHEIESLSMQYELALLKICQIINLNAASDFDIEEIPPFTPAYKELTEAFPKAVQADPGISSNQLETEVAAKNIAIAKSFRSPVLSFQTSSFYAFNNGNNLSGIQYYLGLNFAVPVFNLKVQNANIERAVINFNYQKTQLENQKKTLLNTVDFIINELKNKEAVYQNVLLALDKTTLLLNESTKNLEDGNSTYEAYLVLRNWNRNNALQAVMLKYETITQAKLLDFYTGTTL</sequence>
<evidence type="ECO:0000256" key="5">
    <source>
        <dbReference type="ARBA" id="ARBA00023237"/>
    </source>
</evidence>
<keyword evidence="3" id="KW-0812">Transmembrane</keyword>
<reference evidence="7 8" key="1">
    <citation type="submission" date="2016-11" db="EMBL/GenBank/DDBJ databases">
        <authorList>
            <person name="Jaros S."/>
            <person name="Januszkiewicz K."/>
            <person name="Wedrychowicz H."/>
        </authorList>
    </citation>
    <scope>NUCLEOTIDE SEQUENCE [LARGE SCALE GENOMIC DNA]</scope>
    <source>
        <strain evidence="7 8">DSM 6792</strain>
    </source>
</reference>
<keyword evidence="2" id="KW-1134">Transmembrane beta strand</keyword>
<evidence type="ECO:0000256" key="6">
    <source>
        <dbReference type="SAM" id="SignalP"/>
    </source>
</evidence>
<evidence type="ECO:0000256" key="2">
    <source>
        <dbReference type="ARBA" id="ARBA00022452"/>
    </source>
</evidence>
<evidence type="ECO:0000313" key="7">
    <source>
        <dbReference type="EMBL" id="SHH64433.1"/>
    </source>
</evidence>
<dbReference type="EMBL" id="FQWH01000014">
    <property type="protein sequence ID" value="SHH64433.1"/>
    <property type="molecule type" value="Genomic_DNA"/>
</dbReference>
<dbReference type="PANTHER" id="PTHR30026">
    <property type="entry name" value="OUTER MEMBRANE PROTEIN TOLC"/>
    <property type="match status" value="1"/>
</dbReference>
<dbReference type="SUPFAM" id="SSF56954">
    <property type="entry name" value="Outer membrane efflux proteins (OEP)"/>
    <property type="match status" value="1"/>
</dbReference>
<dbReference type="GO" id="GO:0015562">
    <property type="term" value="F:efflux transmembrane transporter activity"/>
    <property type="evidence" value="ECO:0007669"/>
    <property type="project" value="InterPro"/>
</dbReference>
<protein>
    <submittedName>
        <fullName evidence="7">Outer membrane protein TolC</fullName>
    </submittedName>
</protein>
<feature type="chain" id="PRO_5012409515" evidence="6">
    <location>
        <begin position="22"/>
        <end position="413"/>
    </location>
</feature>
<gene>
    <name evidence="7" type="ORF">SAMN05444388_11466</name>
</gene>
<dbReference type="GO" id="GO:1990281">
    <property type="term" value="C:efflux pump complex"/>
    <property type="evidence" value="ECO:0007669"/>
    <property type="project" value="TreeGrafter"/>
</dbReference>
<comment type="subcellular location">
    <subcellularLocation>
        <location evidence="1">Cell outer membrane</location>
    </subcellularLocation>
</comment>
<dbReference type="Proteomes" id="UP000184112">
    <property type="component" value="Unassembled WGS sequence"/>
</dbReference>
<dbReference type="Gene3D" id="1.20.1600.10">
    <property type="entry name" value="Outer membrane efflux proteins (OEP)"/>
    <property type="match status" value="1"/>
</dbReference>
<dbReference type="PANTHER" id="PTHR30026:SF20">
    <property type="entry name" value="OUTER MEMBRANE PROTEIN TOLC"/>
    <property type="match status" value="1"/>
</dbReference>
<dbReference type="RefSeq" id="WP_073411009.1">
    <property type="nucleotide sequence ID" value="NZ_FQWH01000014.1"/>
</dbReference>
<evidence type="ECO:0000256" key="1">
    <source>
        <dbReference type="ARBA" id="ARBA00004442"/>
    </source>
</evidence>
<feature type="signal peptide" evidence="6">
    <location>
        <begin position="1"/>
        <end position="21"/>
    </location>
</feature>
<dbReference type="GO" id="GO:0009279">
    <property type="term" value="C:cell outer membrane"/>
    <property type="evidence" value="ECO:0007669"/>
    <property type="project" value="UniProtKB-SubCell"/>
</dbReference>
<evidence type="ECO:0000313" key="8">
    <source>
        <dbReference type="Proteomes" id="UP000184112"/>
    </source>
</evidence>
<evidence type="ECO:0000256" key="4">
    <source>
        <dbReference type="ARBA" id="ARBA00023136"/>
    </source>
</evidence>
<proteinExistence type="predicted"/>
<organism evidence="7 8">
    <name type="scientific">Flavobacterium johnsoniae</name>
    <name type="common">Cytophaga johnsonae</name>
    <dbReference type="NCBI Taxonomy" id="986"/>
    <lineage>
        <taxon>Bacteria</taxon>
        <taxon>Pseudomonadati</taxon>
        <taxon>Bacteroidota</taxon>
        <taxon>Flavobacteriia</taxon>
        <taxon>Flavobacteriales</taxon>
        <taxon>Flavobacteriaceae</taxon>
        <taxon>Flavobacterium</taxon>
    </lineage>
</organism>
<keyword evidence="4" id="KW-0472">Membrane</keyword>
<dbReference type="AlphaFoldDB" id="A0A1M5UP41"/>
<accession>A0A1M5UP41</accession>
<name>A0A1M5UP41_FLAJO</name>
<keyword evidence="5" id="KW-0998">Cell outer membrane</keyword>